<name>A0A1B0FH72_GLOMM</name>
<evidence type="ECO:0000256" key="1">
    <source>
        <dbReference type="SAM" id="MobiDB-lite"/>
    </source>
</evidence>
<dbReference type="EMBL" id="CCAG010013312">
    <property type="status" value="NOT_ANNOTATED_CDS"/>
    <property type="molecule type" value="Genomic_DNA"/>
</dbReference>
<sequence>MANNCKDCDRLQPKRLGTGPTRPLHKQPTMYDHFSNFQKFKQIREEEEFIEKRKGDLLKFSSTFTNFSLNRVINKDEFEQFSTQDIARFRRQLRMGNWDRFLSEQMPDALGSGKITLNQPTSNRCNHPLLALTRTPVQCPITACNRTIGITSVLSHYLRDHSEDFGVQCQEILSGKRANLIFEPGRLEFRQNVCLGVLAYGGRGDERCDCPAERGLCMHNSFLPKPQDNYDAHLAILIMACRTSWMASLCKRELEEKLINPKNVFQEMIVIWLASVQTTKAIHCTVTVYDKLMTSARSAIMQVRNLSDSQNPSVFWSIDANCIRLARGEIEILSRSHTEGMHMEVMINEYEPKQLPKQHQEQEPQSPQSQPQTSTPPPQQE</sequence>
<keyword evidence="4" id="KW-1185">Reference proteome</keyword>
<dbReference type="AlphaFoldDB" id="A0A1B0FH72"/>
<evidence type="ECO:0000313" key="3">
    <source>
        <dbReference type="EnsemblMetazoa" id="GMOY003149-PA"/>
    </source>
</evidence>
<dbReference type="STRING" id="37546.A0A1B0FH72"/>
<reference evidence="3" key="1">
    <citation type="submission" date="2020-05" db="UniProtKB">
        <authorList>
            <consortium name="EnsemblMetazoa"/>
        </authorList>
    </citation>
    <scope>IDENTIFICATION</scope>
    <source>
        <strain evidence="3">Yale</strain>
    </source>
</reference>
<dbReference type="InterPro" id="IPR031732">
    <property type="entry name" value="DUF4729"/>
</dbReference>
<dbReference type="Pfam" id="PF15866">
    <property type="entry name" value="DUF4729"/>
    <property type="match status" value="1"/>
</dbReference>
<feature type="region of interest" description="Disordered" evidence="1">
    <location>
        <begin position="349"/>
        <end position="381"/>
    </location>
</feature>
<evidence type="ECO:0000259" key="2">
    <source>
        <dbReference type="Pfam" id="PF15866"/>
    </source>
</evidence>
<feature type="compositionally biased region" description="Low complexity" evidence="1">
    <location>
        <begin position="363"/>
        <end position="373"/>
    </location>
</feature>
<dbReference type="PhylomeDB" id="A0A1B0FH72"/>
<accession>A0A1B0FH72</accession>
<dbReference type="Proteomes" id="UP000092444">
    <property type="component" value="Unassembled WGS sequence"/>
</dbReference>
<protein>
    <recommendedName>
        <fullName evidence="2">DUF4729 domain-containing protein</fullName>
    </recommendedName>
</protein>
<feature type="compositionally biased region" description="Basic and acidic residues" evidence="1">
    <location>
        <begin position="350"/>
        <end position="362"/>
    </location>
</feature>
<organism evidence="3 4">
    <name type="scientific">Glossina morsitans morsitans</name>
    <name type="common">Savannah tsetse fly</name>
    <dbReference type="NCBI Taxonomy" id="37546"/>
    <lineage>
        <taxon>Eukaryota</taxon>
        <taxon>Metazoa</taxon>
        <taxon>Ecdysozoa</taxon>
        <taxon>Arthropoda</taxon>
        <taxon>Hexapoda</taxon>
        <taxon>Insecta</taxon>
        <taxon>Pterygota</taxon>
        <taxon>Neoptera</taxon>
        <taxon>Endopterygota</taxon>
        <taxon>Diptera</taxon>
        <taxon>Brachycera</taxon>
        <taxon>Muscomorpha</taxon>
        <taxon>Hippoboscoidea</taxon>
        <taxon>Glossinidae</taxon>
        <taxon>Glossina</taxon>
    </lineage>
</organism>
<dbReference type="VEuPathDB" id="VectorBase:GMOY003149"/>
<feature type="domain" description="DUF4729" evidence="2">
    <location>
        <begin position="138"/>
        <end position="334"/>
    </location>
</feature>
<proteinExistence type="predicted"/>
<dbReference type="EnsemblMetazoa" id="GMOY003149-RA">
    <property type="protein sequence ID" value="GMOY003149-PA"/>
    <property type="gene ID" value="GMOY003149"/>
</dbReference>
<evidence type="ECO:0000313" key="4">
    <source>
        <dbReference type="Proteomes" id="UP000092444"/>
    </source>
</evidence>